<sequence>MDGRRWVQTPGVSAQSCILYFFLYRRLEFSGSRQVSVFCSKYFSKMSISTFRRFLLKIRGKKTSFCQVIKYGKFFFPLCFCTAEFLHKFLFEPELLK</sequence>
<reference evidence="1" key="1">
    <citation type="submission" date="2014-11" db="EMBL/GenBank/DDBJ databases">
        <authorList>
            <person name="Amaro Gonzalez C."/>
        </authorList>
    </citation>
    <scope>NUCLEOTIDE SEQUENCE</scope>
</reference>
<proteinExistence type="predicted"/>
<reference evidence="1" key="2">
    <citation type="journal article" date="2015" name="Fish Shellfish Immunol.">
        <title>Early steps in the European eel (Anguilla anguilla)-Vibrio vulnificus interaction in the gills: Role of the RtxA13 toxin.</title>
        <authorList>
            <person name="Callol A."/>
            <person name="Pajuelo D."/>
            <person name="Ebbesson L."/>
            <person name="Teles M."/>
            <person name="MacKenzie S."/>
            <person name="Amaro C."/>
        </authorList>
    </citation>
    <scope>NUCLEOTIDE SEQUENCE</scope>
</reference>
<organism evidence="1">
    <name type="scientific">Anguilla anguilla</name>
    <name type="common">European freshwater eel</name>
    <name type="synonym">Muraena anguilla</name>
    <dbReference type="NCBI Taxonomy" id="7936"/>
    <lineage>
        <taxon>Eukaryota</taxon>
        <taxon>Metazoa</taxon>
        <taxon>Chordata</taxon>
        <taxon>Craniata</taxon>
        <taxon>Vertebrata</taxon>
        <taxon>Euteleostomi</taxon>
        <taxon>Actinopterygii</taxon>
        <taxon>Neopterygii</taxon>
        <taxon>Teleostei</taxon>
        <taxon>Anguilliformes</taxon>
        <taxon>Anguillidae</taxon>
        <taxon>Anguilla</taxon>
    </lineage>
</organism>
<dbReference type="PROSITE" id="PS51257">
    <property type="entry name" value="PROKAR_LIPOPROTEIN"/>
    <property type="match status" value="1"/>
</dbReference>
<evidence type="ECO:0000313" key="1">
    <source>
        <dbReference type="EMBL" id="JAH95427.1"/>
    </source>
</evidence>
<accession>A0A0E9WY74</accession>
<protein>
    <submittedName>
        <fullName evidence="1">Uncharacterized protein</fullName>
    </submittedName>
</protein>
<dbReference type="EMBL" id="GBXM01013150">
    <property type="protein sequence ID" value="JAH95427.1"/>
    <property type="molecule type" value="Transcribed_RNA"/>
</dbReference>
<dbReference type="AlphaFoldDB" id="A0A0E9WY74"/>
<name>A0A0E9WY74_ANGAN</name>